<evidence type="ECO:0000313" key="2">
    <source>
        <dbReference type="EMBL" id="MDP9905589.1"/>
    </source>
</evidence>
<dbReference type="AlphaFoldDB" id="A0AAW8DJC6"/>
<dbReference type="Proteomes" id="UP001242995">
    <property type="component" value="Unassembled WGS sequence"/>
</dbReference>
<dbReference type="EMBL" id="JAUSTF010000001">
    <property type="protein sequence ID" value="MDQ0178671.1"/>
    <property type="molecule type" value="Genomic_DNA"/>
</dbReference>
<feature type="signal peptide" evidence="1">
    <location>
        <begin position="1"/>
        <end position="27"/>
    </location>
</feature>
<accession>A0AAW8DJC6</accession>
<sequence>MFGKTVRRLSPLAAIAALLLVAEPASAAASKPPEIQAFSVSVPAGNGCAFQLDITGTNGQLTQISFKNGSFFNVGKGVLLTYTNHTTGKSYTVNTAGSVDRFVHNADGTYTAYLSGHNGYVYFSTDATGPRAIQYTGRLVVTTDSTLSNTLSVDFTSGQSVDICAALS</sequence>
<dbReference type="RefSeq" id="WP_306961719.1">
    <property type="nucleotide sequence ID" value="NZ_JAUSRG010000006.1"/>
</dbReference>
<dbReference type="Proteomes" id="UP001230951">
    <property type="component" value="Unassembled WGS sequence"/>
</dbReference>
<proteinExistence type="predicted"/>
<name>A0AAW8DJC6_9MICC</name>
<evidence type="ECO:0000313" key="3">
    <source>
        <dbReference type="EMBL" id="MDQ0178671.1"/>
    </source>
</evidence>
<organism evidence="2 5">
    <name type="scientific">Arthrobacter bambusae</name>
    <dbReference type="NCBI Taxonomy" id="1338426"/>
    <lineage>
        <taxon>Bacteria</taxon>
        <taxon>Bacillati</taxon>
        <taxon>Actinomycetota</taxon>
        <taxon>Actinomycetes</taxon>
        <taxon>Micrococcales</taxon>
        <taxon>Micrococcaceae</taxon>
        <taxon>Arthrobacter</taxon>
    </lineage>
</organism>
<dbReference type="EMBL" id="JAUSRG010000006">
    <property type="protein sequence ID" value="MDP9905589.1"/>
    <property type="molecule type" value="Genomic_DNA"/>
</dbReference>
<keyword evidence="1" id="KW-0732">Signal</keyword>
<reference evidence="2 4" key="1">
    <citation type="submission" date="2023-07" db="EMBL/GenBank/DDBJ databases">
        <title>Sorghum-associated microbial communities from plants grown in Nebraska, USA.</title>
        <authorList>
            <person name="Schachtman D."/>
        </authorList>
    </citation>
    <scope>NUCLEOTIDE SEQUENCE</scope>
    <source>
        <strain evidence="2">DS1006</strain>
        <strain evidence="3 4">DS1016</strain>
    </source>
</reference>
<evidence type="ECO:0000256" key="1">
    <source>
        <dbReference type="SAM" id="SignalP"/>
    </source>
</evidence>
<feature type="chain" id="PRO_5043914083" evidence="1">
    <location>
        <begin position="28"/>
        <end position="168"/>
    </location>
</feature>
<comment type="caution">
    <text evidence="2">The sequence shown here is derived from an EMBL/GenBank/DDBJ whole genome shotgun (WGS) entry which is preliminary data.</text>
</comment>
<gene>
    <name evidence="2" type="ORF">J2S90_002560</name>
    <name evidence="3" type="ORF">J2S93_000078</name>
</gene>
<evidence type="ECO:0000313" key="4">
    <source>
        <dbReference type="Proteomes" id="UP001230951"/>
    </source>
</evidence>
<evidence type="ECO:0000313" key="5">
    <source>
        <dbReference type="Proteomes" id="UP001242995"/>
    </source>
</evidence>
<keyword evidence="4" id="KW-1185">Reference proteome</keyword>
<protein>
    <submittedName>
        <fullName evidence="2">Uncharacterized protein</fullName>
    </submittedName>
</protein>